<feature type="domain" description="C2H2-type" evidence="13">
    <location>
        <begin position="313"/>
        <end position="340"/>
    </location>
</feature>
<accession>A0A8C4JWD0</accession>
<dbReference type="CDD" id="cd07765">
    <property type="entry name" value="KRAB_A-box"/>
    <property type="match status" value="2"/>
</dbReference>
<evidence type="ECO:0000259" key="14">
    <source>
        <dbReference type="PROSITE" id="PS50805"/>
    </source>
</evidence>
<keyword evidence="5 11" id="KW-0863">Zinc-finger</keyword>
<evidence type="ECO:0000256" key="12">
    <source>
        <dbReference type="SAM" id="MobiDB-lite"/>
    </source>
</evidence>
<evidence type="ECO:0000256" key="2">
    <source>
        <dbReference type="ARBA" id="ARBA00006991"/>
    </source>
</evidence>
<evidence type="ECO:0000256" key="5">
    <source>
        <dbReference type="ARBA" id="ARBA00022771"/>
    </source>
</evidence>
<feature type="compositionally biased region" description="Basic and acidic residues" evidence="12">
    <location>
        <begin position="99"/>
        <end position="110"/>
    </location>
</feature>
<dbReference type="PANTHER" id="PTHR14003:SF23">
    <property type="entry name" value="ZINC FINGER PROTEIN 143"/>
    <property type="match status" value="1"/>
</dbReference>
<dbReference type="InterPro" id="IPR036051">
    <property type="entry name" value="KRAB_dom_sf"/>
</dbReference>
<evidence type="ECO:0000256" key="8">
    <source>
        <dbReference type="ARBA" id="ARBA00023125"/>
    </source>
</evidence>
<keyword evidence="16" id="KW-1185">Reference proteome</keyword>
<keyword evidence="10" id="KW-0539">Nucleus</keyword>
<evidence type="ECO:0000313" key="16">
    <source>
        <dbReference type="Proteomes" id="UP000694423"/>
    </source>
</evidence>
<evidence type="ECO:0000259" key="13">
    <source>
        <dbReference type="PROSITE" id="PS50157"/>
    </source>
</evidence>
<reference evidence="15" key="1">
    <citation type="submission" date="2025-08" db="UniProtKB">
        <authorList>
            <consortium name="Ensembl"/>
        </authorList>
    </citation>
    <scope>IDENTIFICATION</scope>
</reference>
<keyword evidence="3" id="KW-0479">Metal-binding</keyword>
<evidence type="ECO:0000313" key="15">
    <source>
        <dbReference type="Ensembl" id="ENSDNVP00000014428.1"/>
    </source>
</evidence>
<dbReference type="FunFam" id="3.30.160.60:FF:002343">
    <property type="entry name" value="Zinc finger protein 33A"/>
    <property type="match status" value="1"/>
</dbReference>
<name>A0A8C4JWD0_DRONO</name>
<keyword evidence="8" id="KW-0238">DNA-binding</keyword>
<feature type="domain" description="C2H2-type" evidence="13">
    <location>
        <begin position="257"/>
        <end position="284"/>
    </location>
</feature>
<gene>
    <name evidence="15" type="primary">LOC112994716</name>
</gene>
<dbReference type="GO" id="GO:0008270">
    <property type="term" value="F:zinc ion binding"/>
    <property type="evidence" value="ECO:0007669"/>
    <property type="project" value="UniProtKB-KW"/>
</dbReference>
<dbReference type="Pfam" id="PF13912">
    <property type="entry name" value="zf-C2H2_6"/>
    <property type="match status" value="1"/>
</dbReference>
<feature type="domain" description="C2H2-type" evidence="13">
    <location>
        <begin position="173"/>
        <end position="200"/>
    </location>
</feature>
<comment type="subcellular location">
    <subcellularLocation>
        <location evidence="1">Nucleus</location>
    </subcellularLocation>
</comment>
<dbReference type="SMART" id="SM00349">
    <property type="entry name" value="KRAB"/>
    <property type="match status" value="2"/>
</dbReference>
<evidence type="ECO:0000256" key="1">
    <source>
        <dbReference type="ARBA" id="ARBA00004123"/>
    </source>
</evidence>
<dbReference type="Ensembl" id="ENSDNVT00000017320.1">
    <property type="protein sequence ID" value="ENSDNVP00000014428.1"/>
    <property type="gene ID" value="ENSDNVG00000010147.1"/>
</dbReference>
<feature type="domain" description="C2H2-type" evidence="13">
    <location>
        <begin position="341"/>
        <end position="368"/>
    </location>
</feature>
<keyword evidence="6" id="KW-0862">Zinc</keyword>
<evidence type="ECO:0000256" key="10">
    <source>
        <dbReference type="ARBA" id="ARBA00023242"/>
    </source>
</evidence>
<dbReference type="PROSITE" id="PS50805">
    <property type="entry name" value="KRAB"/>
    <property type="match status" value="2"/>
</dbReference>
<evidence type="ECO:0000256" key="9">
    <source>
        <dbReference type="ARBA" id="ARBA00023163"/>
    </source>
</evidence>
<sequence length="477" mass="53699">MRRCRQARFVLQAAVSFEDVAVYFSPEEWVELAGWQRELYQEVMMDNYDLVACLGSVAPGSKLVHKMEREEESCGGVPRGERDRGAPNTSAVAGWDVTAEEHLSEDDRQRHWAPRASPGGGPEGLAMKYPKLCPGWCEAKPGAWAGAAPRELPGWGRREQPLDVPEAGSGGLLICGTCGQSFEDQATLRVHQREHLRPAPSYECTACGKVFRHHRNLLTHKKHRGRSRHACAECGRTFCLKGDLLRHRAGHAGEGGYVCPLCGETFRHKRNLQAHRKGHAGDALHKCPECGKRFEDEAGLSRHRAAHCEERPFVCGRCDRSFSWKESLMIHQRSHTQERSHKCPDCGRSFSRSGNLLMHQRVHTGERPFACAQCDKAFCNKANLITHKKLHRRFKSFACSECQLGFSSKSKLLLHQQAHGEGDEVPVTFEDVAVSFSPEEWAELAEWQQDLYWDVMRENYELVASLGERVLLAVLSP</sequence>
<evidence type="ECO:0000256" key="6">
    <source>
        <dbReference type="ARBA" id="ARBA00022833"/>
    </source>
</evidence>
<feature type="domain" description="C2H2-type" evidence="13">
    <location>
        <begin position="229"/>
        <end position="256"/>
    </location>
</feature>
<proteinExistence type="inferred from homology"/>
<dbReference type="AlphaFoldDB" id="A0A8C4JWD0"/>
<protein>
    <submittedName>
        <fullName evidence="15">Gastrula zinc finger protein XlCGF57.1-like</fullName>
    </submittedName>
</protein>
<dbReference type="Proteomes" id="UP000694423">
    <property type="component" value="Unplaced"/>
</dbReference>
<feature type="domain" description="C2H2-type" evidence="13">
    <location>
        <begin position="397"/>
        <end position="424"/>
    </location>
</feature>
<dbReference type="FunFam" id="3.30.160.60:FF:000100">
    <property type="entry name" value="Zinc finger 45-like"/>
    <property type="match status" value="1"/>
</dbReference>
<dbReference type="PROSITE" id="PS50157">
    <property type="entry name" value="ZINC_FINGER_C2H2_2"/>
    <property type="match status" value="9"/>
</dbReference>
<evidence type="ECO:0000256" key="11">
    <source>
        <dbReference type="PROSITE-ProRule" id="PRU00042"/>
    </source>
</evidence>
<dbReference type="PANTHER" id="PTHR14003">
    <property type="entry name" value="TRANSCRIPTIONAL REPRESSOR PROTEIN YY"/>
    <property type="match status" value="1"/>
</dbReference>
<dbReference type="GO" id="GO:0042802">
    <property type="term" value="F:identical protein binding"/>
    <property type="evidence" value="ECO:0007669"/>
    <property type="project" value="UniProtKB-ARBA"/>
</dbReference>
<comment type="similarity">
    <text evidence="2">Belongs to the krueppel C2H2-type zinc-finger protein family.</text>
</comment>
<dbReference type="FunFam" id="3.30.160.60:FF:000446">
    <property type="entry name" value="Zinc finger protein"/>
    <property type="match status" value="1"/>
</dbReference>
<dbReference type="GO" id="GO:0005667">
    <property type="term" value="C:transcription regulator complex"/>
    <property type="evidence" value="ECO:0007669"/>
    <property type="project" value="TreeGrafter"/>
</dbReference>
<dbReference type="Gene3D" id="6.10.140.140">
    <property type="match status" value="2"/>
</dbReference>
<dbReference type="GO" id="GO:0000978">
    <property type="term" value="F:RNA polymerase II cis-regulatory region sequence-specific DNA binding"/>
    <property type="evidence" value="ECO:0007669"/>
    <property type="project" value="TreeGrafter"/>
</dbReference>
<dbReference type="GO" id="GO:0031519">
    <property type="term" value="C:PcG protein complex"/>
    <property type="evidence" value="ECO:0007669"/>
    <property type="project" value="TreeGrafter"/>
</dbReference>
<evidence type="ECO:0000256" key="7">
    <source>
        <dbReference type="ARBA" id="ARBA00023015"/>
    </source>
</evidence>
<feature type="region of interest" description="Disordered" evidence="12">
    <location>
        <begin position="70"/>
        <end position="123"/>
    </location>
</feature>
<feature type="domain" description="KRAB" evidence="14">
    <location>
        <begin position="427"/>
        <end position="477"/>
    </location>
</feature>
<dbReference type="FunFam" id="3.30.160.60:FF:000414">
    <property type="entry name" value="Zinc finger protein 398"/>
    <property type="match status" value="1"/>
</dbReference>
<dbReference type="SUPFAM" id="SSF109640">
    <property type="entry name" value="KRAB domain (Kruppel-associated box)"/>
    <property type="match status" value="2"/>
</dbReference>
<dbReference type="PROSITE" id="PS00028">
    <property type="entry name" value="ZINC_FINGER_C2H2_1"/>
    <property type="match status" value="8"/>
</dbReference>
<dbReference type="InterPro" id="IPR013087">
    <property type="entry name" value="Znf_C2H2_type"/>
</dbReference>
<dbReference type="Gene3D" id="3.30.160.60">
    <property type="entry name" value="Classic Zinc Finger"/>
    <property type="match status" value="6"/>
</dbReference>
<feature type="domain" description="C2H2-type" evidence="13">
    <location>
        <begin position="285"/>
        <end position="312"/>
    </location>
</feature>
<dbReference type="FunFam" id="3.30.160.60:FF:000508">
    <property type="entry name" value="Myeloid zinc finger 1"/>
    <property type="match status" value="1"/>
</dbReference>
<keyword evidence="7" id="KW-0805">Transcription regulation</keyword>
<evidence type="ECO:0000256" key="3">
    <source>
        <dbReference type="ARBA" id="ARBA00022723"/>
    </source>
</evidence>
<dbReference type="SMART" id="SM00355">
    <property type="entry name" value="ZnF_C2H2"/>
    <property type="match status" value="9"/>
</dbReference>
<feature type="domain" description="C2H2-type" evidence="13">
    <location>
        <begin position="369"/>
        <end position="396"/>
    </location>
</feature>
<dbReference type="GO" id="GO:0000981">
    <property type="term" value="F:DNA-binding transcription factor activity, RNA polymerase II-specific"/>
    <property type="evidence" value="ECO:0007669"/>
    <property type="project" value="TreeGrafter"/>
</dbReference>
<feature type="domain" description="KRAB" evidence="14">
    <location>
        <begin position="15"/>
        <end position="86"/>
    </location>
</feature>
<organism evidence="15 16">
    <name type="scientific">Dromaius novaehollandiae</name>
    <name type="common">Emu</name>
    <dbReference type="NCBI Taxonomy" id="8790"/>
    <lineage>
        <taxon>Eukaryota</taxon>
        <taxon>Metazoa</taxon>
        <taxon>Chordata</taxon>
        <taxon>Craniata</taxon>
        <taxon>Vertebrata</taxon>
        <taxon>Euteleostomi</taxon>
        <taxon>Archelosauria</taxon>
        <taxon>Archosauria</taxon>
        <taxon>Dinosauria</taxon>
        <taxon>Saurischia</taxon>
        <taxon>Theropoda</taxon>
        <taxon>Coelurosauria</taxon>
        <taxon>Aves</taxon>
        <taxon>Palaeognathae</taxon>
        <taxon>Casuariiformes</taxon>
        <taxon>Dromaiidae</taxon>
        <taxon>Dromaius</taxon>
    </lineage>
</organism>
<dbReference type="Pfam" id="PF00096">
    <property type="entry name" value="zf-C2H2"/>
    <property type="match status" value="8"/>
</dbReference>
<dbReference type="Pfam" id="PF01352">
    <property type="entry name" value="KRAB"/>
    <property type="match status" value="2"/>
</dbReference>
<keyword evidence="9" id="KW-0804">Transcription</keyword>
<evidence type="ECO:0000256" key="4">
    <source>
        <dbReference type="ARBA" id="ARBA00022737"/>
    </source>
</evidence>
<dbReference type="InterPro" id="IPR036236">
    <property type="entry name" value="Znf_C2H2_sf"/>
</dbReference>
<keyword evidence="4" id="KW-0677">Repeat</keyword>
<dbReference type="GO" id="GO:0000785">
    <property type="term" value="C:chromatin"/>
    <property type="evidence" value="ECO:0007669"/>
    <property type="project" value="TreeGrafter"/>
</dbReference>
<dbReference type="InterPro" id="IPR001909">
    <property type="entry name" value="KRAB"/>
</dbReference>
<reference evidence="15" key="2">
    <citation type="submission" date="2025-09" db="UniProtKB">
        <authorList>
            <consortium name="Ensembl"/>
        </authorList>
    </citation>
    <scope>IDENTIFICATION</scope>
</reference>
<dbReference type="SUPFAM" id="SSF57667">
    <property type="entry name" value="beta-beta-alpha zinc fingers"/>
    <property type="match status" value="5"/>
</dbReference>
<feature type="domain" description="C2H2-type" evidence="13">
    <location>
        <begin position="202"/>
        <end position="230"/>
    </location>
</feature>